<evidence type="ECO:0000256" key="2">
    <source>
        <dbReference type="ARBA" id="ARBA00009902"/>
    </source>
</evidence>
<dbReference type="SUPFAM" id="SSF75005">
    <property type="entry name" value="Arabinanase/levansucrase/invertase"/>
    <property type="match status" value="1"/>
</dbReference>
<dbReference type="InterPro" id="IPR018053">
    <property type="entry name" value="Glyco_hydro_32_AS"/>
</dbReference>
<reference evidence="12 13" key="1">
    <citation type="submission" date="2016-08" db="EMBL/GenBank/DDBJ databases">
        <title>Novel Firmicutes and Novel Genomes.</title>
        <authorList>
            <person name="Poppleton D.I."/>
            <person name="Gribaldo S."/>
        </authorList>
    </citation>
    <scope>NUCLEOTIDE SEQUENCE [LARGE SCALE GENOMIC DNA]</scope>
    <source>
        <strain evidence="12 13">CTT3</strain>
    </source>
</reference>
<comment type="function">
    <text evidence="9">Enables the bacterium to metabolize sucrose as a sole carbon source.</text>
</comment>
<dbReference type="NCBIfam" id="TIGR01322">
    <property type="entry name" value="scrB_fam"/>
    <property type="match status" value="1"/>
</dbReference>
<dbReference type="InterPro" id="IPR051214">
    <property type="entry name" value="GH32_Enzymes"/>
</dbReference>
<dbReference type="InterPro" id="IPR006232">
    <property type="entry name" value="Suc6P_hydrolase"/>
</dbReference>
<keyword evidence="6 8" id="KW-0326">Glycosidase</keyword>
<keyword evidence="9" id="KW-0119">Carbohydrate metabolism</keyword>
<feature type="domain" description="Glycosyl hydrolase family 32 N-terminal" evidence="10">
    <location>
        <begin position="32"/>
        <end position="338"/>
    </location>
</feature>
<evidence type="ECO:0000259" key="11">
    <source>
        <dbReference type="Pfam" id="PF08244"/>
    </source>
</evidence>
<keyword evidence="13" id="KW-1185">Reference proteome</keyword>
<organism evidence="12 13">
    <name type="scientific">Thermohalobacter berrensis</name>
    <dbReference type="NCBI Taxonomy" id="99594"/>
    <lineage>
        <taxon>Bacteria</taxon>
        <taxon>Bacillati</taxon>
        <taxon>Bacillota</taxon>
        <taxon>Tissierellia</taxon>
        <taxon>Tissierellales</taxon>
        <taxon>Thermohalobacteraceae</taxon>
        <taxon>Thermohalobacter</taxon>
    </lineage>
</organism>
<dbReference type="AlphaFoldDB" id="A0A419T7L5"/>
<dbReference type="GO" id="GO:0005985">
    <property type="term" value="P:sucrose metabolic process"/>
    <property type="evidence" value="ECO:0007669"/>
    <property type="project" value="UniProtKB-UniPathway"/>
</dbReference>
<proteinExistence type="inferred from homology"/>
<sequence length="491" mass="57278">MDKNTELINKANEIIEKNRDIAEGDYYRLKYHIMPPTGLLNDPNGFIHYKGEYHLFYQFHPFDTTHGLKYWAHMKSKDLVHWEELPIALAPSKWYETHGCYSGSAVKNDGILTLVYTGNVKDEEGNRETYQCLATTEDGIQFSKYDNNPVMYNQPEGYTRHFRDPKVWKKDGLWYMVIGTQTVKEEGRVLLFKSKDLKDWELVGEVAGSNLNDLGYLGYMWECPDLFSLNGKDVLIFSPQGIEAKGDLYNNIYQSGYFVGKLDYSTGKMEHGEFIEIDRGFEFYAPQTTLDEKGRRIMFAWMGLPEREEHPTVEHKWIHAMTLPRVLELKGSKLYQKPVEELKLLRKDQVTYKDILIDNEEIILQKISGDVLELLVEFELEDANEFGIKLRCSEDGKEETVLYYDRNNEKFIFDRNKSGKGYKGIRRCKIPNTNILKLHIFMDRSSLEVFINDGEEVFTGRIYPSKESLGIKLFAKEGKVKIRNISKWNLE</sequence>
<dbReference type="OrthoDB" id="9759709at2"/>
<feature type="domain" description="Glycosyl hydrolase family 32 C-terminal" evidence="11">
    <location>
        <begin position="341"/>
        <end position="488"/>
    </location>
</feature>
<dbReference type="UniPathway" id="UPA00238"/>
<comment type="catalytic activity">
    <reaction evidence="8">
        <text>Hydrolysis of terminal non-reducing beta-D-fructofuranoside residues in beta-D-fructofuranosides.</text>
        <dbReference type="EC" id="3.2.1.26"/>
    </reaction>
</comment>
<dbReference type="RefSeq" id="WP_120167837.1">
    <property type="nucleotide sequence ID" value="NZ_MCIB01000006.1"/>
</dbReference>
<evidence type="ECO:0000256" key="7">
    <source>
        <dbReference type="ARBA" id="ARBA00033367"/>
    </source>
</evidence>
<evidence type="ECO:0000313" key="13">
    <source>
        <dbReference type="Proteomes" id="UP000284177"/>
    </source>
</evidence>
<evidence type="ECO:0000259" key="10">
    <source>
        <dbReference type="Pfam" id="PF00251"/>
    </source>
</evidence>
<comment type="similarity">
    <text evidence="2 8">Belongs to the glycosyl hydrolase 32 family.</text>
</comment>
<evidence type="ECO:0000256" key="3">
    <source>
        <dbReference type="ARBA" id="ARBA00012758"/>
    </source>
</evidence>
<evidence type="ECO:0000256" key="1">
    <source>
        <dbReference type="ARBA" id="ARBA00004914"/>
    </source>
</evidence>
<dbReference type="SUPFAM" id="SSF49899">
    <property type="entry name" value="Concanavalin A-like lectins/glucanases"/>
    <property type="match status" value="1"/>
</dbReference>
<dbReference type="SMART" id="SM00640">
    <property type="entry name" value="Glyco_32"/>
    <property type="match status" value="1"/>
</dbReference>
<dbReference type="Pfam" id="PF00251">
    <property type="entry name" value="Glyco_hydro_32N"/>
    <property type="match status" value="1"/>
</dbReference>
<dbReference type="InterPro" id="IPR023296">
    <property type="entry name" value="Glyco_hydro_beta-prop_sf"/>
</dbReference>
<accession>A0A419T7L5</accession>
<evidence type="ECO:0000313" key="12">
    <source>
        <dbReference type="EMBL" id="RKD33461.1"/>
    </source>
</evidence>
<gene>
    <name evidence="12" type="ORF">BET03_09425</name>
</gene>
<comment type="subcellular location">
    <subcellularLocation>
        <location evidence="9">Cytoplasm</location>
    </subcellularLocation>
</comment>
<dbReference type="CDD" id="cd18623">
    <property type="entry name" value="GH32_ScrB-like"/>
    <property type="match status" value="1"/>
</dbReference>
<dbReference type="GO" id="GO:0005737">
    <property type="term" value="C:cytoplasm"/>
    <property type="evidence" value="ECO:0007669"/>
    <property type="project" value="UniProtKB-SubCell"/>
</dbReference>
<dbReference type="GO" id="GO:0004564">
    <property type="term" value="F:beta-fructofuranosidase activity"/>
    <property type="evidence" value="ECO:0007669"/>
    <property type="project" value="UniProtKB-EC"/>
</dbReference>
<protein>
    <recommendedName>
        <fullName evidence="4 8">Sucrose-6-phosphate hydrolase</fullName>
        <ecNumber evidence="3 8">3.2.1.26</ecNumber>
    </recommendedName>
    <alternativeName>
        <fullName evidence="7 9">Invertase</fullName>
    </alternativeName>
</protein>
<dbReference type="Pfam" id="PF08244">
    <property type="entry name" value="Glyco_hydro_32C"/>
    <property type="match status" value="1"/>
</dbReference>
<dbReference type="EC" id="3.2.1.26" evidence="3 8"/>
<dbReference type="InterPro" id="IPR013148">
    <property type="entry name" value="Glyco_hydro_32_N"/>
</dbReference>
<evidence type="ECO:0000256" key="4">
    <source>
        <dbReference type="ARBA" id="ARBA00019623"/>
    </source>
</evidence>
<dbReference type="PANTHER" id="PTHR43101:SF1">
    <property type="entry name" value="BETA-FRUCTOSIDASE"/>
    <property type="match status" value="1"/>
</dbReference>
<dbReference type="Gene3D" id="2.115.10.20">
    <property type="entry name" value="Glycosyl hydrolase domain, family 43"/>
    <property type="match status" value="1"/>
</dbReference>
<comment type="pathway">
    <text evidence="1 9">Glycan biosynthesis; sucrose metabolism.</text>
</comment>
<dbReference type="PANTHER" id="PTHR43101">
    <property type="entry name" value="BETA-FRUCTOSIDASE"/>
    <property type="match status" value="1"/>
</dbReference>
<dbReference type="InterPro" id="IPR013189">
    <property type="entry name" value="Glyco_hydro_32_C"/>
</dbReference>
<dbReference type="Proteomes" id="UP000284177">
    <property type="component" value="Unassembled WGS sequence"/>
</dbReference>
<dbReference type="EMBL" id="MCIB01000006">
    <property type="protein sequence ID" value="RKD33461.1"/>
    <property type="molecule type" value="Genomic_DNA"/>
</dbReference>
<dbReference type="InterPro" id="IPR001362">
    <property type="entry name" value="Glyco_hydro_32"/>
</dbReference>
<evidence type="ECO:0000256" key="5">
    <source>
        <dbReference type="ARBA" id="ARBA00022801"/>
    </source>
</evidence>
<dbReference type="PROSITE" id="PS00609">
    <property type="entry name" value="GLYCOSYL_HYDROL_F32"/>
    <property type="match status" value="1"/>
</dbReference>
<evidence type="ECO:0000256" key="9">
    <source>
        <dbReference type="RuleBase" id="RU365015"/>
    </source>
</evidence>
<comment type="caution">
    <text evidence="12">The sequence shown here is derived from an EMBL/GenBank/DDBJ whole genome shotgun (WGS) entry which is preliminary data.</text>
</comment>
<dbReference type="Gene3D" id="2.60.120.560">
    <property type="entry name" value="Exo-inulinase, domain 1"/>
    <property type="match status" value="1"/>
</dbReference>
<keyword evidence="5 8" id="KW-0378">Hydrolase</keyword>
<evidence type="ECO:0000256" key="8">
    <source>
        <dbReference type="RuleBase" id="RU362110"/>
    </source>
</evidence>
<keyword evidence="9" id="KW-0963">Cytoplasm</keyword>
<dbReference type="InterPro" id="IPR013320">
    <property type="entry name" value="ConA-like_dom_sf"/>
</dbReference>
<name>A0A419T7L5_9FIRM</name>
<evidence type="ECO:0000256" key="6">
    <source>
        <dbReference type="ARBA" id="ARBA00023295"/>
    </source>
</evidence>